<dbReference type="Proteomes" id="UP001626537">
    <property type="component" value="Chromosome"/>
</dbReference>
<name>A0ABZ0I273_9GAMM</name>
<dbReference type="Pfam" id="PF05378">
    <property type="entry name" value="Hydant_A_N"/>
    <property type="match status" value="1"/>
</dbReference>
<dbReference type="EMBL" id="CP136864">
    <property type="protein sequence ID" value="WOJ93592.1"/>
    <property type="molecule type" value="Genomic_DNA"/>
</dbReference>
<dbReference type="InterPro" id="IPR045079">
    <property type="entry name" value="Oxoprolinase-like"/>
</dbReference>
<protein>
    <submittedName>
        <fullName evidence="4">Hydantoinase/oxoprolinase family protein</fullName>
    </submittedName>
</protein>
<gene>
    <name evidence="4" type="ORF">R0135_00135</name>
</gene>
<feature type="domain" description="Hydantoinase/oxoprolinase N-terminal" evidence="2">
    <location>
        <begin position="4"/>
        <end position="185"/>
    </location>
</feature>
<dbReference type="Pfam" id="PF01968">
    <property type="entry name" value="Hydantoinase_A"/>
    <property type="match status" value="1"/>
</dbReference>
<keyword evidence="5" id="KW-1185">Reference proteome</keyword>
<evidence type="ECO:0000259" key="1">
    <source>
        <dbReference type="Pfam" id="PF01968"/>
    </source>
</evidence>
<dbReference type="InterPro" id="IPR008040">
    <property type="entry name" value="Hydant_A_N"/>
</dbReference>
<accession>A0ABZ0I273</accession>
<feature type="domain" description="Acetophenone carboxylase-like C-terminal" evidence="3">
    <location>
        <begin position="511"/>
        <end position="676"/>
    </location>
</feature>
<evidence type="ECO:0000259" key="2">
    <source>
        <dbReference type="Pfam" id="PF05378"/>
    </source>
</evidence>
<evidence type="ECO:0000313" key="5">
    <source>
        <dbReference type="Proteomes" id="UP001626537"/>
    </source>
</evidence>
<evidence type="ECO:0000259" key="3">
    <source>
        <dbReference type="Pfam" id="PF19278"/>
    </source>
</evidence>
<dbReference type="InterPro" id="IPR002821">
    <property type="entry name" value="Hydantoinase_A"/>
</dbReference>
<dbReference type="PANTHER" id="PTHR11365:SF23">
    <property type="entry name" value="HYPOTHETICAL 5-OXOPROLINASE (EUROFUNG)-RELATED"/>
    <property type="match status" value="1"/>
</dbReference>
<dbReference type="Pfam" id="PF19278">
    <property type="entry name" value="Hydant_A_C"/>
    <property type="match status" value="1"/>
</dbReference>
<dbReference type="InterPro" id="IPR043129">
    <property type="entry name" value="ATPase_NBD"/>
</dbReference>
<dbReference type="SUPFAM" id="SSF53067">
    <property type="entry name" value="Actin-like ATPase domain"/>
    <property type="match status" value="1"/>
</dbReference>
<dbReference type="PANTHER" id="PTHR11365">
    <property type="entry name" value="5-OXOPROLINASE RELATED"/>
    <property type="match status" value="1"/>
</dbReference>
<reference evidence="4 5" key="1">
    <citation type="submission" date="2023-10" db="EMBL/GenBank/DDBJ databases">
        <title>Two novel species belonging to the OM43/NOR5 clade.</title>
        <authorList>
            <person name="Park M."/>
        </authorList>
    </citation>
    <scope>NUCLEOTIDE SEQUENCE [LARGE SCALE GENOMIC DNA]</scope>
    <source>
        <strain evidence="4 5">IMCC43200</strain>
    </source>
</reference>
<dbReference type="RefSeq" id="WP_407348235.1">
    <property type="nucleotide sequence ID" value="NZ_CP136864.1"/>
</dbReference>
<proteinExistence type="predicted"/>
<sequence>MSYRLGVDVGGTFTDFLLLNEESGETFTAKVPSTPEDSSIGVLNGIARICEESGVSPGDIELVMHGTTVATNAVLTGRGARVGLVTTAGFEDTLQVARSYCPGGLGGWVSFVKSPLLAPLELTIGATERIGADGEIVQPVDEAALRRDLQVLHDSGEVEALTICLINAYINPEHERQVAAIAAEIFGDTPISVSSDVVPEMQEYERTETTVVNSYVRPEVARYVNNLQGALNERLGDGSQLSILRSDGGLASARAAADSPVNLLMSGPAGGVAGAIYFCERAGFRDILTFDMGGTSTDVALIQDARARVRRETIVGDVRVRAPSVDVRTVGAGGGSIAFVPELTKALRVGPESAGAVPGPACYMKGGEEPTVCDANVVLGYLPSDVQLGGKMQINRDASEKAVQKVADAMGIGLMEAAEGIIKIVNESMFGALRLVSVEQGYDPRDFALVGFGGAGPLHANALGILTDAWPVIVPPGPGVLCAYGDATTQVQDEAARTYLTMAGDLSDAQMLKDLHELRDRAGEALRADGIPDEEHEVSYQADLRYAGQAFQITVDFDEQELGEKGVALLTEAFDAEHQQLFTFKLGDGHEILMIRAVVKAAARKIADRQLGESDNSLEECKVHDSRFYFDGAWHSAPIYDRDRLHSGLDVPGPCVVAEMDSTTVVLPGYAATVDAIGNLLINPSNGGA</sequence>
<dbReference type="InterPro" id="IPR049517">
    <property type="entry name" value="ACX-like_C"/>
</dbReference>
<organism evidence="4 5">
    <name type="scientific">Congregibacter variabilis</name>
    <dbReference type="NCBI Taxonomy" id="3081200"/>
    <lineage>
        <taxon>Bacteria</taxon>
        <taxon>Pseudomonadati</taxon>
        <taxon>Pseudomonadota</taxon>
        <taxon>Gammaproteobacteria</taxon>
        <taxon>Cellvibrionales</taxon>
        <taxon>Halieaceae</taxon>
        <taxon>Congregibacter</taxon>
    </lineage>
</organism>
<feature type="domain" description="Hydantoinase A/oxoprolinase" evidence="1">
    <location>
        <begin position="206"/>
        <end position="492"/>
    </location>
</feature>
<evidence type="ECO:0000313" key="4">
    <source>
        <dbReference type="EMBL" id="WOJ93592.1"/>
    </source>
</evidence>